<evidence type="ECO:0000313" key="1">
    <source>
        <dbReference type="EMBL" id="KAH9325535.1"/>
    </source>
</evidence>
<protein>
    <submittedName>
        <fullName evidence="1">Uncharacterized protein</fullName>
    </submittedName>
</protein>
<gene>
    <name evidence="1" type="ORF">KI387_005713</name>
</gene>
<dbReference type="AlphaFoldDB" id="A0AA38LKC1"/>
<accession>A0AA38LKC1</accession>
<reference evidence="1 2" key="1">
    <citation type="journal article" date="2021" name="Nat. Plants">
        <title>The Taxus genome provides insights into paclitaxel biosynthesis.</title>
        <authorList>
            <person name="Xiong X."/>
            <person name="Gou J."/>
            <person name="Liao Q."/>
            <person name="Li Y."/>
            <person name="Zhou Q."/>
            <person name="Bi G."/>
            <person name="Li C."/>
            <person name="Du R."/>
            <person name="Wang X."/>
            <person name="Sun T."/>
            <person name="Guo L."/>
            <person name="Liang H."/>
            <person name="Lu P."/>
            <person name="Wu Y."/>
            <person name="Zhang Z."/>
            <person name="Ro D.K."/>
            <person name="Shang Y."/>
            <person name="Huang S."/>
            <person name="Yan J."/>
        </authorList>
    </citation>
    <scope>NUCLEOTIDE SEQUENCE [LARGE SCALE GENOMIC DNA]</scope>
    <source>
        <strain evidence="1">Ta-2019</strain>
    </source>
</reference>
<keyword evidence="2" id="KW-1185">Reference proteome</keyword>
<feature type="non-terminal residue" evidence="1">
    <location>
        <position position="1"/>
    </location>
</feature>
<dbReference type="Proteomes" id="UP000824469">
    <property type="component" value="Unassembled WGS sequence"/>
</dbReference>
<evidence type="ECO:0000313" key="2">
    <source>
        <dbReference type="Proteomes" id="UP000824469"/>
    </source>
</evidence>
<proteinExistence type="predicted"/>
<dbReference type="EMBL" id="JAHRHJ020000002">
    <property type="protein sequence ID" value="KAH9325535.1"/>
    <property type="molecule type" value="Genomic_DNA"/>
</dbReference>
<name>A0AA38LKC1_TAXCH</name>
<sequence>ETKMKAKTLETNKKSFWDNSEMVAVDSHGASRGLATLWDTRHCTSTVLNASINHLAIKFVAIENNGEWILSNIYAPNT</sequence>
<organism evidence="1 2">
    <name type="scientific">Taxus chinensis</name>
    <name type="common">Chinese yew</name>
    <name type="synonym">Taxus wallichiana var. chinensis</name>
    <dbReference type="NCBI Taxonomy" id="29808"/>
    <lineage>
        <taxon>Eukaryota</taxon>
        <taxon>Viridiplantae</taxon>
        <taxon>Streptophyta</taxon>
        <taxon>Embryophyta</taxon>
        <taxon>Tracheophyta</taxon>
        <taxon>Spermatophyta</taxon>
        <taxon>Pinopsida</taxon>
        <taxon>Pinidae</taxon>
        <taxon>Conifers II</taxon>
        <taxon>Cupressales</taxon>
        <taxon>Taxaceae</taxon>
        <taxon>Taxus</taxon>
    </lineage>
</organism>
<comment type="caution">
    <text evidence="1">The sequence shown here is derived from an EMBL/GenBank/DDBJ whole genome shotgun (WGS) entry which is preliminary data.</text>
</comment>
<feature type="non-terminal residue" evidence="1">
    <location>
        <position position="78"/>
    </location>
</feature>